<dbReference type="GO" id="GO:0009252">
    <property type="term" value="P:peptidoglycan biosynthetic process"/>
    <property type="evidence" value="ECO:0007669"/>
    <property type="project" value="UniProtKB-UniRule"/>
</dbReference>
<comment type="catalytic activity">
    <reaction evidence="7">
        <text>UDP-N-acetyl-alpha-D-muramoyl-L-alanine + D-glutamate + ATP = UDP-N-acetyl-alpha-D-muramoyl-L-alanyl-D-glutamate + ADP + phosphate + H(+)</text>
        <dbReference type="Rhea" id="RHEA:16429"/>
        <dbReference type="ChEBI" id="CHEBI:15378"/>
        <dbReference type="ChEBI" id="CHEBI:29986"/>
        <dbReference type="ChEBI" id="CHEBI:30616"/>
        <dbReference type="ChEBI" id="CHEBI:43474"/>
        <dbReference type="ChEBI" id="CHEBI:83898"/>
        <dbReference type="ChEBI" id="CHEBI:83900"/>
        <dbReference type="ChEBI" id="CHEBI:456216"/>
        <dbReference type="EC" id="6.3.2.9"/>
    </reaction>
</comment>
<dbReference type="GO" id="GO:0005524">
    <property type="term" value="F:ATP binding"/>
    <property type="evidence" value="ECO:0007669"/>
    <property type="project" value="UniProtKB-UniRule"/>
</dbReference>
<comment type="similarity">
    <text evidence="7">Belongs to the MurCDEF family.</text>
</comment>
<dbReference type="UniPathway" id="UPA00219"/>
<dbReference type="SUPFAM" id="SSF53623">
    <property type="entry name" value="MurD-like peptide ligases, catalytic domain"/>
    <property type="match status" value="1"/>
</dbReference>
<keyword evidence="7" id="KW-0961">Cell wall biogenesis/degradation</keyword>
<evidence type="ECO:0000259" key="8">
    <source>
        <dbReference type="Pfam" id="PF08245"/>
    </source>
</evidence>
<dbReference type="SUPFAM" id="SSF51984">
    <property type="entry name" value="MurCD N-terminal domain"/>
    <property type="match status" value="1"/>
</dbReference>
<dbReference type="EMBL" id="JACXAE010000083">
    <property type="protein sequence ID" value="MBD2775619.1"/>
    <property type="molecule type" value="Genomic_DNA"/>
</dbReference>
<keyword evidence="10" id="KW-1185">Reference proteome</keyword>
<feature type="binding site" evidence="7">
    <location>
        <begin position="113"/>
        <end position="119"/>
    </location>
    <ligand>
        <name>ATP</name>
        <dbReference type="ChEBI" id="CHEBI:30616"/>
    </ligand>
</feature>
<evidence type="ECO:0000256" key="1">
    <source>
        <dbReference type="ARBA" id="ARBA00004496"/>
    </source>
</evidence>
<dbReference type="RefSeq" id="WP_190834350.1">
    <property type="nucleotide sequence ID" value="NZ_CAWPPI010000083.1"/>
</dbReference>
<evidence type="ECO:0000313" key="9">
    <source>
        <dbReference type="EMBL" id="MBD2775619.1"/>
    </source>
</evidence>
<evidence type="ECO:0000256" key="6">
    <source>
        <dbReference type="ARBA" id="ARBA00022840"/>
    </source>
</evidence>
<dbReference type="Pfam" id="PF08245">
    <property type="entry name" value="Mur_ligase_M"/>
    <property type="match status" value="1"/>
</dbReference>
<accession>A0A8J7C7G5</accession>
<evidence type="ECO:0000313" key="10">
    <source>
        <dbReference type="Proteomes" id="UP000629098"/>
    </source>
</evidence>
<keyword evidence="5 7" id="KW-0547">Nucleotide-binding</keyword>
<comment type="subcellular location">
    <subcellularLocation>
        <location evidence="1 7">Cytoplasm</location>
    </subcellularLocation>
</comment>
<comment type="caution">
    <text evidence="9">The sequence shown here is derived from an EMBL/GenBank/DDBJ whole genome shotgun (WGS) entry which is preliminary data.</text>
</comment>
<dbReference type="InterPro" id="IPR036615">
    <property type="entry name" value="Mur_ligase_C_dom_sf"/>
</dbReference>
<dbReference type="PANTHER" id="PTHR43692:SF1">
    <property type="entry name" value="UDP-N-ACETYLMURAMOYLALANINE--D-GLUTAMATE LIGASE"/>
    <property type="match status" value="1"/>
</dbReference>
<keyword evidence="7" id="KW-0131">Cell cycle</keyword>
<keyword evidence="7" id="KW-0573">Peptidoglycan synthesis</keyword>
<keyword evidence="4 7" id="KW-0436">Ligase</keyword>
<comment type="pathway">
    <text evidence="2 7">Cell wall biogenesis; peptidoglycan biosynthesis.</text>
</comment>
<keyword evidence="3 7" id="KW-0963">Cytoplasm</keyword>
<dbReference type="EC" id="6.3.2.9" evidence="7"/>
<dbReference type="GO" id="GO:0005737">
    <property type="term" value="C:cytoplasm"/>
    <property type="evidence" value="ECO:0007669"/>
    <property type="project" value="UniProtKB-SubCell"/>
</dbReference>
<comment type="function">
    <text evidence="7">Cell wall formation. Catalyzes the addition of glutamate to the nucleotide precursor UDP-N-acetylmuramoyl-L-alanine (UMA).</text>
</comment>
<dbReference type="Pfam" id="PF21799">
    <property type="entry name" value="MurD-like_N"/>
    <property type="match status" value="1"/>
</dbReference>
<keyword evidence="7" id="KW-0133">Cell shape</keyword>
<evidence type="ECO:0000256" key="4">
    <source>
        <dbReference type="ARBA" id="ARBA00022598"/>
    </source>
</evidence>
<name>A0A8J7C7G5_9CYAN</name>
<dbReference type="InterPro" id="IPR036565">
    <property type="entry name" value="Mur-like_cat_sf"/>
</dbReference>
<dbReference type="GO" id="GO:0071555">
    <property type="term" value="P:cell wall organization"/>
    <property type="evidence" value="ECO:0007669"/>
    <property type="project" value="UniProtKB-KW"/>
</dbReference>
<dbReference type="GO" id="GO:0008764">
    <property type="term" value="F:UDP-N-acetylmuramoylalanine-D-glutamate ligase activity"/>
    <property type="evidence" value="ECO:0007669"/>
    <property type="project" value="UniProtKB-UniRule"/>
</dbReference>
<organism evidence="9 10">
    <name type="scientific">Iningainema tapete BLCC-T55</name>
    <dbReference type="NCBI Taxonomy" id="2748662"/>
    <lineage>
        <taxon>Bacteria</taxon>
        <taxon>Bacillati</taxon>
        <taxon>Cyanobacteriota</taxon>
        <taxon>Cyanophyceae</taxon>
        <taxon>Nostocales</taxon>
        <taxon>Scytonemataceae</taxon>
        <taxon>Iningainema tapete</taxon>
    </lineage>
</organism>
<evidence type="ECO:0000256" key="7">
    <source>
        <dbReference type="HAMAP-Rule" id="MF_00639"/>
    </source>
</evidence>
<gene>
    <name evidence="7" type="primary">murD</name>
    <name evidence="9" type="ORF">ICL16_27065</name>
</gene>
<dbReference type="NCBIfam" id="TIGR01087">
    <property type="entry name" value="murD"/>
    <property type="match status" value="1"/>
</dbReference>
<evidence type="ECO:0000256" key="5">
    <source>
        <dbReference type="ARBA" id="ARBA00022741"/>
    </source>
</evidence>
<sequence length="456" mass="49999">MPKAHVIGLGKSGVAAARLLKREGWEVLLSDRNTSESLLQQQLELAAEQITVKLGYSLELEGSDLPQLIVVSPGVPWDIPVLVKARELGIETIGEMELAWRHLQSIPWVAVTGTNGKTTTTSLIAAIFQAAGFNAPACGNIGYAACEVALSVSSPDWVIAEISSYQIESSCTIAPRIGIWTTFTPDHLSRHKTLENYYNIKAKLLQKSQLQVFNGDDPYLRNVGLNQWSDAYWTSVKGKDYLLGNKGFYIEDGWVVQTRNTKSVQDERIVSVSALRMVGEHNQQNLLMSVAAARLAGIDRDAITSAIREFPGVPHRLEHICTWEEIDFINDSKATNYDAAEVGLVSVKSPVILIAGGEAKAGDDKGWIAKIKAKAAAVLLIGNAASAFAQRLQDEGYSNYEIVETMERAIPKSAELAKQYQASVVLLSPACASFDQYANFEERGSRFRQLCQELLK</sequence>
<feature type="domain" description="Mur ligase central" evidence="8">
    <location>
        <begin position="111"/>
        <end position="293"/>
    </location>
</feature>
<dbReference type="Gene3D" id="3.90.190.20">
    <property type="entry name" value="Mur ligase, C-terminal domain"/>
    <property type="match status" value="1"/>
</dbReference>
<evidence type="ECO:0000256" key="2">
    <source>
        <dbReference type="ARBA" id="ARBA00004752"/>
    </source>
</evidence>
<protein>
    <recommendedName>
        <fullName evidence="7">UDP-N-acetylmuramoylalanine--D-glutamate ligase</fullName>
        <ecNumber evidence="7">6.3.2.9</ecNumber>
    </recommendedName>
    <alternativeName>
        <fullName evidence="7">D-glutamic acid-adding enzyme</fullName>
    </alternativeName>
    <alternativeName>
        <fullName evidence="7">UDP-N-acetylmuramoyl-L-alanyl-D-glutamate synthetase</fullName>
    </alternativeName>
</protein>
<evidence type="ECO:0000256" key="3">
    <source>
        <dbReference type="ARBA" id="ARBA00022490"/>
    </source>
</evidence>
<dbReference type="Proteomes" id="UP000629098">
    <property type="component" value="Unassembled WGS sequence"/>
</dbReference>
<proteinExistence type="inferred from homology"/>
<dbReference type="InterPro" id="IPR005762">
    <property type="entry name" value="MurD"/>
</dbReference>
<reference evidence="9" key="1">
    <citation type="submission" date="2020-09" db="EMBL/GenBank/DDBJ databases">
        <title>Iningainema tapete sp. nov. (Scytonemataceae, Cyanobacteria) from greenhouses in central Florida (USA) produces two types of nodularin with biosynthetic potential for microcystin-LR and anabaenopeptins.</title>
        <authorList>
            <person name="Berthold D.E."/>
            <person name="Lefler F.W."/>
            <person name="Huang I.-S."/>
            <person name="Abdulla H."/>
            <person name="Zimba P.V."/>
            <person name="Laughinghouse H.D. IV."/>
        </authorList>
    </citation>
    <scope>NUCLEOTIDE SEQUENCE</scope>
    <source>
        <strain evidence="9">BLCCT55</strain>
    </source>
</reference>
<keyword evidence="7" id="KW-0132">Cell division</keyword>
<dbReference type="Gene3D" id="3.40.1190.10">
    <property type="entry name" value="Mur-like, catalytic domain"/>
    <property type="match status" value="1"/>
</dbReference>
<dbReference type="AlphaFoldDB" id="A0A8J7C7G5"/>
<dbReference type="Gene3D" id="3.40.50.720">
    <property type="entry name" value="NAD(P)-binding Rossmann-like Domain"/>
    <property type="match status" value="1"/>
</dbReference>
<dbReference type="InterPro" id="IPR013221">
    <property type="entry name" value="Mur_ligase_cen"/>
</dbReference>
<dbReference type="GO" id="GO:0008360">
    <property type="term" value="P:regulation of cell shape"/>
    <property type="evidence" value="ECO:0007669"/>
    <property type="project" value="UniProtKB-KW"/>
</dbReference>
<dbReference type="PANTHER" id="PTHR43692">
    <property type="entry name" value="UDP-N-ACETYLMURAMOYLALANINE--D-GLUTAMATE LIGASE"/>
    <property type="match status" value="1"/>
</dbReference>
<dbReference type="GO" id="GO:0051301">
    <property type="term" value="P:cell division"/>
    <property type="evidence" value="ECO:0007669"/>
    <property type="project" value="UniProtKB-KW"/>
</dbReference>
<keyword evidence="6 7" id="KW-0067">ATP-binding</keyword>
<dbReference type="HAMAP" id="MF_00639">
    <property type="entry name" value="MurD"/>
    <property type="match status" value="1"/>
</dbReference>
<dbReference type="SUPFAM" id="SSF53244">
    <property type="entry name" value="MurD-like peptide ligases, peptide-binding domain"/>
    <property type="match status" value="1"/>
</dbReference>